<dbReference type="RefSeq" id="WP_090256797.1">
    <property type="nucleotide sequence ID" value="NZ_FOIR01000001.1"/>
</dbReference>
<feature type="signal peptide" evidence="1">
    <location>
        <begin position="1"/>
        <end position="19"/>
    </location>
</feature>
<accession>A0A1I0MMS1</accession>
<feature type="chain" id="PRO_5011446489" evidence="1">
    <location>
        <begin position="20"/>
        <end position="223"/>
    </location>
</feature>
<evidence type="ECO:0000256" key="1">
    <source>
        <dbReference type="SAM" id="SignalP"/>
    </source>
</evidence>
<protein>
    <submittedName>
        <fullName evidence="2">Uncharacterized protein</fullName>
    </submittedName>
</protein>
<dbReference type="EMBL" id="FOIR01000001">
    <property type="protein sequence ID" value="SEV88937.1"/>
    <property type="molecule type" value="Genomic_DNA"/>
</dbReference>
<dbReference type="Proteomes" id="UP000199437">
    <property type="component" value="Unassembled WGS sequence"/>
</dbReference>
<gene>
    <name evidence="2" type="ORF">SAMN05216290_0488</name>
</gene>
<evidence type="ECO:0000313" key="3">
    <source>
        <dbReference type="Proteomes" id="UP000199437"/>
    </source>
</evidence>
<sequence length="223" mass="26670">MFRTKLLLALLLITPSLHAQWFYKLKVTSDAYGIPNINSSKINNIYVENDFLEMDLSLRPYLQKIKMRLIDMGYTTTSNKSKSDFVLHFNVFSEGITEVIDDWDYEPSDVKTITKTNSEGKEEKITVKRDSRFISNYVEKTYYKKKLIMTLRQRNSDRLIWQSLTFIIDENEFHADYANYLVYDAMRNFLLSTEQHPQEAYYANRHRKRIHELFSPYSQFSRY</sequence>
<proteinExistence type="predicted"/>
<dbReference type="OrthoDB" id="9988875at2"/>
<keyword evidence="1" id="KW-0732">Signal</keyword>
<evidence type="ECO:0000313" key="2">
    <source>
        <dbReference type="EMBL" id="SEV88937.1"/>
    </source>
</evidence>
<name>A0A1I0MMS1_9BACT</name>
<dbReference type="GeneID" id="99985247"/>
<keyword evidence="3" id="KW-1185">Reference proteome</keyword>
<dbReference type="AlphaFoldDB" id="A0A1I0MMS1"/>
<organism evidence="2 3">
    <name type="scientific">Roseivirga pacifica</name>
    <dbReference type="NCBI Taxonomy" id="1267423"/>
    <lineage>
        <taxon>Bacteria</taxon>
        <taxon>Pseudomonadati</taxon>
        <taxon>Bacteroidota</taxon>
        <taxon>Cytophagia</taxon>
        <taxon>Cytophagales</taxon>
        <taxon>Roseivirgaceae</taxon>
        <taxon>Roseivirga</taxon>
    </lineage>
</organism>
<reference evidence="3" key="1">
    <citation type="submission" date="2016-10" db="EMBL/GenBank/DDBJ databases">
        <authorList>
            <person name="Varghese N."/>
            <person name="Submissions S."/>
        </authorList>
    </citation>
    <scope>NUCLEOTIDE SEQUENCE [LARGE SCALE GENOMIC DNA]</scope>
    <source>
        <strain evidence="3">CGMCC 1.12402</strain>
    </source>
</reference>